<evidence type="ECO:0000256" key="10">
    <source>
        <dbReference type="ARBA" id="ARBA00023288"/>
    </source>
</evidence>
<gene>
    <name evidence="12" type="primary">ARL2</name>
    <name evidence="12" type="ORF">FOZ62_014568</name>
</gene>
<dbReference type="PANTHER" id="PTHR45697">
    <property type="entry name" value="ADP-RIBOSYLATION FACTOR-LIKE PROTEIN 2-RELATED"/>
    <property type="match status" value="1"/>
</dbReference>
<feature type="non-terminal residue" evidence="12">
    <location>
        <position position="117"/>
    </location>
</feature>
<dbReference type="SUPFAM" id="SSF52540">
    <property type="entry name" value="P-loop containing nucleoside triphosphate hydrolases"/>
    <property type="match status" value="1"/>
</dbReference>
<dbReference type="EMBL" id="JABANM010015522">
    <property type="protein sequence ID" value="KAF4730928.1"/>
    <property type="molecule type" value="Genomic_DNA"/>
</dbReference>
<dbReference type="GO" id="GO:0005794">
    <property type="term" value="C:Golgi apparatus"/>
    <property type="evidence" value="ECO:0007669"/>
    <property type="project" value="UniProtKB-SubCell"/>
</dbReference>
<evidence type="ECO:0000256" key="6">
    <source>
        <dbReference type="ARBA" id="ARBA00022892"/>
    </source>
</evidence>
<keyword evidence="6" id="KW-0931">ER-Golgi transport</keyword>
<dbReference type="GO" id="GO:0015031">
    <property type="term" value="P:protein transport"/>
    <property type="evidence" value="ECO:0007669"/>
    <property type="project" value="UniProtKB-KW"/>
</dbReference>
<feature type="binding site" evidence="11">
    <location>
        <begin position="66"/>
        <end position="69"/>
    </location>
    <ligand>
        <name>GTP</name>
        <dbReference type="ChEBI" id="CHEBI:37565"/>
    </ligand>
</feature>
<evidence type="ECO:0000313" key="13">
    <source>
        <dbReference type="Proteomes" id="UP000574390"/>
    </source>
</evidence>
<dbReference type="InterPro" id="IPR006689">
    <property type="entry name" value="Small_GTPase_ARF/SAR"/>
</dbReference>
<protein>
    <submittedName>
        <fullName evidence="12">ADP-ribosylation factor-like protein 2</fullName>
    </submittedName>
</protein>
<evidence type="ECO:0000313" key="12">
    <source>
        <dbReference type="EMBL" id="KAF4730928.1"/>
    </source>
</evidence>
<reference evidence="12 13" key="1">
    <citation type="submission" date="2020-04" db="EMBL/GenBank/DDBJ databases">
        <title>Perkinsus olseni comparative genomics.</title>
        <authorList>
            <person name="Bogema D.R."/>
        </authorList>
    </citation>
    <scope>NUCLEOTIDE SEQUENCE [LARGE SCALE GENOMIC DNA]</scope>
    <source>
        <strain evidence="12">ATCC PRA-205</strain>
    </source>
</reference>
<keyword evidence="7" id="KW-0653">Protein transport</keyword>
<dbReference type="PRINTS" id="PR00328">
    <property type="entry name" value="SAR1GTPBP"/>
</dbReference>
<comment type="subcellular location">
    <subcellularLocation>
        <location evidence="1">Golgi apparatus</location>
    </subcellularLocation>
</comment>
<evidence type="ECO:0000256" key="9">
    <source>
        <dbReference type="ARBA" id="ARBA00023134"/>
    </source>
</evidence>
<evidence type="ECO:0000256" key="8">
    <source>
        <dbReference type="ARBA" id="ARBA00023034"/>
    </source>
</evidence>
<dbReference type="PROSITE" id="PS51417">
    <property type="entry name" value="ARF"/>
    <property type="match status" value="1"/>
</dbReference>
<organism evidence="12 13">
    <name type="scientific">Perkinsus olseni</name>
    <name type="common">Perkinsus atlanticus</name>
    <dbReference type="NCBI Taxonomy" id="32597"/>
    <lineage>
        <taxon>Eukaryota</taxon>
        <taxon>Sar</taxon>
        <taxon>Alveolata</taxon>
        <taxon>Perkinsozoa</taxon>
        <taxon>Perkinsea</taxon>
        <taxon>Perkinsida</taxon>
        <taxon>Perkinsidae</taxon>
        <taxon>Perkinsus</taxon>
    </lineage>
</organism>
<dbReference type="InterPro" id="IPR027417">
    <property type="entry name" value="P-loop_NTPase"/>
</dbReference>
<comment type="caution">
    <text evidence="12">The sequence shown here is derived from an EMBL/GenBank/DDBJ whole genome shotgun (WGS) entry which is preliminary data.</text>
</comment>
<dbReference type="Pfam" id="PF00025">
    <property type="entry name" value="Arf"/>
    <property type="match status" value="1"/>
</dbReference>
<name>A0A7J6SDG8_PEROL</name>
<keyword evidence="8" id="KW-0333">Golgi apparatus</keyword>
<dbReference type="GO" id="GO:0016192">
    <property type="term" value="P:vesicle-mediated transport"/>
    <property type="evidence" value="ECO:0007669"/>
    <property type="project" value="UniProtKB-KW"/>
</dbReference>
<evidence type="ECO:0000256" key="3">
    <source>
        <dbReference type="ARBA" id="ARBA00022448"/>
    </source>
</evidence>
<dbReference type="GO" id="GO:0003924">
    <property type="term" value="F:GTPase activity"/>
    <property type="evidence" value="ECO:0007669"/>
    <property type="project" value="InterPro"/>
</dbReference>
<evidence type="ECO:0000256" key="7">
    <source>
        <dbReference type="ARBA" id="ARBA00022927"/>
    </source>
</evidence>
<sequence>YKLNVWDVGGQKSIRSFWRNYFEATDGLIWVVDSLDRHRLTDCKEELHKLLKEERLAGASLLVLANKQDIAGALSPLEIRKHLELETMSMSRHWYVLPCSAVTGEGLAEGVEWIVDD</sequence>
<evidence type="ECO:0000256" key="11">
    <source>
        <dbReference type="PIRSR" id="PIRSR606689-1"/>
    </source>
</evidence>
<dbReference type="FunFam" id="3.40.50.300:FF:003500">
    <property type="entry name" value="ADP-ribosylation factor 1"/>
    <property type="match status" value="1"/>
</dbReference>
<evidence type="ECO:0000256" key="4">
    <source>
        <dbReference type="ARBA" id="ARBA00022707"/>
    </source>
</evidence>
<feature type="non-terminal residue" evidence="12">
    <location>
        <position position="1"/>
    </location>
</feature>
<evidence type="ECO:0000256" key="5">
    <source>
        <dbReference type="ARBA" id="ARBA00022741"/>
    </source>
</evidence>
<dbReference type="InterPro" id="IPR044612">
    <property type="entry name" value="ARL2/3"/>
</dbReference>
<keyword evidence="10" id="KW-0449">Lipoprotein</keyword>
<proteinExistence type="inferred from homology"/>
<accession>A0A7J6SDG8</accession>
<keyword evidence="9 11" id="KW-0342">GTP-binding</keyword>
<keyword evidence="4" id="KW-0519">Myristate</keyword>
<keyword evidence="3" id="KW-0813">Transport</keyword>
<dbReference type="SMART" id="SM00177">
    <property type="entry name" value="ARF"/>
    <property type="match status" value="1"/>
</dbReference>
<evidence type="ECO:0000256" key="1">
    <source>
        <dbReference type="ARBA" id="ARBA00004555"/>
    </source>
</evidence>
<dbReference type="GO" id="GO:0005525">
    <property type="term" value="F:GTP binding"/>
    <property type="evidence" value="ECO:0007669"/>
    <property type="project" value="UniProtKB-KW"/>
</dbReference>
<evidence type="ECO:0000256" key="2">
    <source>
        <dbReference type="ARBA" id="ARBA00010290"/>
    </source>
</evidence>
<keyword evidence="5 11" id="KW-0547">Nucleotide-binding</keyword>
<dbReference type="Proteomes" id="UP000574390">
    <property type="component" value="Unassembled WGS sequence"/>
</dbReference>
<feature type="binding site" evidence="11">
    <location>
        <position position="10"/>
    </location>
    <ligand>
        <name>GTP</name>
        <dbReference type="ChEBI" id="CHEBI:37565"/>
    </ligand>
</feature>
<dbReference type="Gene3D" id="3.40.50.300">
    <property type="entry name" value="P-loop containing nucleotide triphosphate hydrolases"/>
    <property type="match status" value="1"/>
</dbReference>
<comment type="similarity">
    <text evidence="2">Belongs to the small GTPase superfamily. Arf family.</text>
</comment>
<dbReference type="AlphaFoldDB" id="A0A7J6SDG8"/>